<keyword evidence="4 8" id="KW-0547">Nucleotide-binding</keyword>
<dbReference type="CDD" id="cd03225">
    <property type="entry name" value="ABC_cobalt_CbiO_domain1"/>
    <property type="match status" value="1"/>
</dbReference>
<evidence type="ECO:0000259" key="9">
    <source>
        <dbReference type="PROSITE" id="PS50893"/>
    </source>
</evidence>
<dbReference type="InterPro" id="IPR015856">
    <property type="entry name" value="ABC_transpr_CbiO/EcfA_su"/>
</dbReference>
<proteinExistence type="inferred from homology"/>
<dbReference type="InterPro" id="IPR030946">
    <property type="entry name" value="EcfA2"/>
</dbReference>
<dbReference type="EC" id="7.-.-.-" evidence="8"/>
<dbReference type="PROSITE" id="PS00211">
    <property type="entry name" value="ABC_TRANSPORTER_1"/>
    <property type="match status" value="1"/>
</dbReference>
<feature type="domain" description="ABC transporter" evidence="9">
    <location>
        <begin position="3"/>
        <end position="249"/>
    </location>
</feature>
<dbReference type="InterPro" id="IPR050095">
    <property type="entry name" value="ECF_ABC_transporter_ATP-bd"/>
</dbReference>
<dbReference type="InterPro" id="IPR003439">
    <property type="entry name" value="ABC_transporter-like_ATP-bd"/>
</dbReference>
<keyword evidence="5 8" id="KW-0067">ATP-binding</keyword>
<keyword evidence="6" id="KW-1278">Translocase</keyword>
<comment type="function">
    <text evidence="8">ATP-binding (A) component of a common energy-coupling factor (ECF) ABC-transporter complex.</text>
</comment>
<accession>A0A848BEL9</accession>
<protein>
    <recommendedName>
        <fullName evidence="8">Energy-coupling factor transporter ATP-binding protein EcfA2</fullName>
        <ecNumber evidence="8">7.-.-.-</ecNumber>
    </recommendedName>
</protein>
<gene>
    <name evidence="10" type="ORF">HF878_09290</name>
</gene>
<evidence type="ECO:0000256" key="2">
    <source>
        <dbReference type="ARBA" id="ARBA00022448"/>
    </source>
</evidence>
<dbReference type="GO" id="GO:0042626">
    <property type="term" value="F:ATPase-coupled transmembrane transporter activity"/>
    <property type="evidence" value="ECO:0007669"/>
    <property type="project" value="TreeGrafter"/>
</dbReference>
<dbReference type="RefSeq" id="WP_170077906.1">
    <property type="nucleotide sequence ID" value="NZ_JABAFA010000043.1"/>
</dbReference>
<dbReference type="GO" id="GO:0005524">
    <property type="term" value="F:ATP binding"/>
    <property type="evidence" value="ECO:0007669"/>
    <property type="project" value="UniProtKB-UniRule"/>
</dbReference>
<dbReference type="Gene3D" id="3.40.50.300">
    <property type="entry name" value="P-loop containing nucleotide triphosphate hydrolases"/>
    <property type="match status" value="1"/>
</dbReference>
<dbReference type="InterPro" id="IPR027417">
    <property type="entry name" value="P-loop_NTPase"/>
</dbReference>
<keyword evidence="3 8" id="KW-1003">Cell membrane</keyword>
<reference evidence="10 11" key="1">
    <citation type="submission" date="2020-04" db="EMBL/GenBank/DDBJ databases">
        <authorList>
            <person name="Hitch T.C.A."/>
            <person name="Wylensek D."/>
            <person name="Clavel T."/>
        </authorList>
    </citation>
    <scope>NUCLEOTIDE SEQUENCE [LARGE SCALE GENOMIC DNA]</scope>
    <source>
        <strain evidence="10 11">PG-130-P53-12</strain>
    </source>
</reference>
<dbReference type="NCBIfam" id="TIGR04521">
    <property type="entry name" value="ECF_ATPase_2"/>
    <property type="match status" value="1"/>
</dbReference>
<evidence type="ECO:0000256" key="3">
    <source>
        <dbReference type="ARBA" id="ARBA00022475"/>
    </source>
</evidence>
<dbReference type="SMART" id="SM00382">
    <property type="entry name" value="AAA"/>
    <property type="match status" value="1"/>
</dbReference>
<evidence type="ECO:0000256" key="4">
    <source>
        <dbReference type="ARBA" id="ARBA00022741"/>
    </source>
</evidence>
<name>A0A848BEL9_9FIRM</name>
<evidence type="ECO:0000313" key="11">
    <source>
        <dbReference type="Proteomes" id="UP000543804"/>
    </source>
</evidence>
<evidence type="ECO:0000256" key="8">
    <source>
        <dbReference type="RuleBase" id="RU365104"/>
    </source>
</evidence>
<dbReference type="FunFam" id="3.40.50.300:FF:000224">
    <property type="entry name" value="Energy-coupling factor transporter ATP-binding protein EcfA"/>
    <property type="match status" value="1"/>
</dbReference>
<keyword evidence="7 8" id="KW-0472">Membrane</keyword>
<keyword evidence="2 8" id="KW-0813">Transport</keyword>
<dbReference type="AlphaFoldDB" id="A0A848BEL9"/>
<evidence type="ECO:0000256" key="1">
    <source>
        <dbReference type="ARBA" id="ARBA00004202"/>
    </source>
</evidence>
<dbReference type="GO" id="GO:0016887">
    <property type="term" value="F:ATP hydrolysis activity"/>
    <property type="evidence" value="ECO:0007669"/>
    <property type="project" value="InterPro"/>
</dbReference>
<dbReference type="Proteomes" id="UP000543804">
    <property type="component" value="Unassembled WGS sequence"/>
</dbReference>
<comment type="caution">
    <text evidence="10">The sequence shown here is derived from an EMBL/GenBank/DDBJ whole genome shotgun (WGS) entry which is preliminary data.</text>
</comment>
<dbReference type="PROSITE" id="PS50893">
    <property type="entry name" value="ABC_TRANSPORTER_2"/>
    <property type="match status" value="1"/>
</dbReference>
<evidence type="ECO:0000256" key="5">
    <source>
        <dbReference type="ARBA" id="ARBA00022840"/>
    </source>
</evidence>
<comment type="subcellular location">
    <subcellularLocation>
        <location evidence="1 8">Cell membrane</location>
        <topology evidence="1 8">Peripheral membrane protein</topology>
    </subcellularLocation>
</comment>
<evidence type="ECO:0000313" key="10">
    <source>
        <dbReference type="EMBL" id="NMD99647.1"/>
    </source>
</evidence>
<dbReference type="PANTHER" id="PTHR43553:SF27">
    <property type="entry name" value="ENERGY-COUPLING FACTOR TRANSPORTER ATP-BINDING PROTEIN ECFA2"/>
    <property type="match status" value="1"/>
</dbReference>
<organism evidence="10 11">
    <name type="scientific">Selenomonas bovis</name>
    <dbReference type="NCBI Taxonomy" id="416586"/>
    <lineage>
        <taxon>Bacteria</taxon>
        <taxon>Bacillati</taxon>
        <taxon>Bacillota</taxon>
        <taxon>Negativicutes</taxon>
        <taxon>Selenomonadales</taxon>
        <taxon>Selenomonadaceae</taxon>
        <taxon>Selenomonas</taxon>
    </lineage>
</organism>
<dbReference type="GO" id="GO:0043190">
    <property type="term" value="C:ATP-binding cassette (ABC) transporter complex"/>
    <property type="evidence" value="ECO:0007669"/>
    <property type="project" value="TreeGrafter"/>
</dbReference>
<dbReference type="EMBL" id="JABAFA010000043">
    <property type="protein sequence ID" value="NMD99647.1"/>
    <property type="molecule type" value="Genomic_DNA"/>
</dbReference>
<keyword evidence="11" id="KW-1185">Reference proteome</keyword>
<comment type="similarity">
    <text evidence="8">Belongs to the ABC transporter superfamily. Energy-coupling factor EcfA family.</text>
</comment>
<dbReference type="PANTHER" id="PTHR43553">
    <property type="entry name" value="HEAVY METAL TRANSPORTER"/>
    <property type="match status" value="1"/>
</dbReference>
<dbReference type="InterPro" id="IPR017871">
    <property type="entry name" value="ABC_transporter-like_CS"/>
</dbReference>
<dbReference type="Pfam" id="PF00005">
    <property type="entry name" value="ABC_tran"/>
    <property type="match status" value="1"/>
</dbReference>
<dbReference type="InterPro" id="IPR003593">
    <property type="entry name" value="AAA+_ATPase"/>
</dbReference>
<comment type="subunit">
    <text evidence="8">Forms a stable energy-coupling factor (ECF) transporter complex composed of 2 membrane-embedded substrate-binding proteins (S component), 2 ATP-binding proteins (A component) and 2 transmembrane proteins (T component).</text>
</comment>
<evidence type="ECO:0000256" key="7">
    <source>
        <dbReference type="ARBA" id="ARBA00023136"/>
    </source>
</evidence>
<dbReference type="SUPFAM" id="SSF52540">
    <property type="entry name" value="P-loop containing nucleoside triphosphate hydrolases"/>
    <property type="match status" value="1"/>
</dbReference>
<sequence length="298" mass="32071">MAIELEDVSFTYLPDTPYERQALKGIRLTIAEGSITALAGHTGSGKSTLLQHIGGLIHPDSGRVCIDGTDLAAHTKQEKRAALAARRKVGLVFQYAEHQLFEESVYEDIAFGPRNFGLAETEVAARVREAMARVHLDFEAYRDRSPFQLSGGQMRRVALAGVLALHPAYLVLDEPTAGLDPRGRRELLALIRELHAAEGTTIVFVSHNMEDVFAIADEVVVLRQGEILLQGAPTAVFAERERIAAAGLRQPALMQLMTALRAAGVPLDEADAGLRTPADAAAAIARALKGKEGSGHAQ</sequence>
<evidence type="ECO:0000256" key="6">
    <source>
        <dbReference type="ARBA" id="ARBA00022967"/>
    </source>
</evidence>